<name>A0A433VUX5_9CYAN</name>
<proteinExistence type="predicted"/>
<comment type="caution">
    <text evidence="1">The sequence shown here is derived from an EMBL/GenBank/DDBJ whole genome shotgun (WGS) entry which is preliminary data.</text>
</comment>
<dbReference type="AlphaFoldDB" id="A0A433VUX5"/>
<accession>A0A433VUX5</accession>
<evidence type="ECO:0000313" key="1">
    <source>
        <dbReference type="EMBL" id="RUT09889.1"/>
    </source>
</evidence>
<reference evidence="1" key="2">
    <citation type="journal article" date="2019" name="Genome Biol. Evol.">
        <title>Day and night: Metabolic profiles and evolutionary relationships of six axenic non-marine cyanobacteria.</title>
        <authorList>
            <person name="Will S.E."/>
            <person name="Henke P."/>
            <person name="Boedeker C."/>
            <person name="Huang S."/>
            <person name="Brinkmann H."/>
            <person name="Rohde M."/>
            <person name="Jarek M."/>
            <person name="Friedl T."/>
            <person name="Seufert S."/>
            <person name="Schumacher M."/>
            <person name="Overmann J."/>
            <person name="Neumann-Schaal M."/>
            <person name="Petersen J."/>
        </authorList>
    </citation>
    <scope>NUCLEOTIDE SEQUENCE [LARGE SCALE GENOMIC DNA]</scope>
    <source>
        <strain evidence="1">PCC 7102</strain>
    </source>
</reference>
<sequence>METYFELKKYFIVPATFKPLYGSSKVARVLIAIRRHKQFPDLISNIALVNGEPGIVNYVNESLYSTISLEVVESRIQSIFVVVNPEKLGGSSGTDTYGRFRAILKPDKNQS</sequence>
<dbReference type="EMBL" id="RSCL01000001">
    <property type="protein sequence ID" value="RUT09889.1"/>
    <property type="molecule type" value="Genomic_DNA"/>
</dbReference>
<evidence type="ECO:0000313" key="2">
    <source>
        <dbReference type="Proteomes" id="UP000271624"/>
    </source>
</evidence>
<gene>
    <name evidence="1" type="ORF">DSM106972_003840</name>
</gene>
<dbReference type="OrthoDB" id="3211555at2"/>
<organism evidence="1 2">
    <name type="scientific">Dulcicalothrix desertica PCC 7102</name>
    <dbReference type="NCBI Taxonomy" id="232991"/>
    <lineage>
        <taxon>Bacteria</taxon>
        <taxon>Bacillati</taxon>
        <taxon>Cyanobacteriota</taxon>
        <taxon>Cyanophyceae</taxon>
        <taxon>Nostocales</taxon>
        <taxon>Calotrichaceae</taxon>
        <taxon>Dulcicalothrix</taxon>
    </lineage>
</organism>
<protein>
    <submittedName>
        <fullName evidence="1">Uncharacterized protein</fullName>
    </submittedName>
</protein>
<dbReference type="Proteomes" id="UP000271624">
    <property type="component" value="Unassembled WGS sequence"/>
</dbReference>
<reference evidence="1" key="1">
    <citation type="submission" date="2018-12" db="EMBL/GenBank/DDBJ databases">
        <authorList>
            <person name="Will S."/>
            <person name="Neumann-Schaal M."/>
            <person name="Henke P."/>
        </authorList>
    </citation>
    <scope>NUCLEOTIDE SEQUENCE</scope>
    <source>
        <strain evidence="1">PCC 7102</strain>
    </source>
</reference>
<keyword evidence="2" id="KW-1185">Reference proteome</keyword>
<dbReference type="RefSeq" id="WP_127078306.1">
    <property type="nucleotide sequence ID" value="NZ_VLKB01000008.1"/>
</dbReference>